<dbReference type="Pfam" id="PF11617">
    <property type="entry name" value="Cu-binding_MopE"/>
    <property type="match status" value="1"/>
</dbReference>
<dbReference type="PANTHER" id="PTHR43806">
    <property type="entry name" value="PEPTIDASE S8"/>
    <property type="match status" value="1"/>
</dbReference>
<dbReference type="InterPro" id="IPR037045">
    <property type="entry name" value="S8pro/Inhibitor_I9_sf"/>
</dbReference>
<dbReference type="InterPro" id="IPR059226">
    <property type="entry name" value="Choice_anch_Q_dom"/>
</dbReference>
<evidence type="ECO:0000259" key="10">
    <source>
        <dbReference type="Pfam" id="PF00082"/>
    </source>
</evidence>
<dbReference type="InterPro" id="IPR015500">
    <property type="entry name" value="Peptidase_S8_subtilisin-rel"/>
</dbReference>
<dbReference type="PROSITE" id="PS00138">
    <property type="entry name" value="SUBTILASE_SER"/>
    <property type="match status" value="1"/>
</dbReference>
<feature type="active site" description="Charge relay system" evidence="8">
    <location>
        <position position="310"/>
    </location>
</feature>
<dbReference type="PROSITE" id="PS00136">
    <property type="entry name" value="SUBTILASE_ASP"/>
    <property type="match status" value="1"/>
</dbReference>
<evidence type="ECO:0000256" key="5">
    <source>
        <dbReference type="ARBA" id="ARBA00022729"/>
    </source>
</evidence>
<dbReference type="CDD" id="cd04818">
    <property type="entry name" value="PA_subtilisin_1"/>
    <property type="match status" value="1"/>
</dbReference>
<dbReference type="SUPFAM" id="SSF54897">
    <property type="entry name" value="Protease propeptides/inhibitors"/>
    <property type="match status" value="1"/>
</dbReference>
<dbReference type="Gene3D" id="3.30.70.80">
    <property type="entry name" value="Peptidase S8 propeptide/proteinase inhibitor I9"/>
    <property type="match status" value="1"/>
</dbReference>
<dbReference type="SUPFAM" id="SSF52743">
    <property type="entry name" value="Subtilisin-like"/>
    <property type="match status" value="1"/>
</dbReference>
<evidence type="ECO:0000256" key="6">
    <source>
        <dbReference type="ARBA" id="ARBA00022801"/>
    </source>
</evidence>
<reference evidence="14" key="1">
    <citation type="submission" date="2023-07" db="EMBL/GenBank/DDBJ databases">
        <title>Dyadobacter sp. nov 'subterranea' isolated from contaminted grondwater.</title>
        <authorList>
            <person name="Szabo I."/>
            <person name="Al-Omari J."/>
            <person name="Szerdahelyi S.G."/>
            <person name="Rado J."/>
        </authorList>
    </citation>
    <scope>NUCLEOTIDE SEQUENCE [LARGE SCALE GENOMIC DNA]</scope>
    <source>
        <strain evidence="14">UP-52</strain>
    </source>
</reference>
<dbReference type="InterPro" id="IPR050131">
    <property type="entry name" value="Peptidase_S8_subtilisin-like"/>
</dbReference>
<dbReference type="InterPro" id="IPR036852">
    <property type="entry name" value="Peptidase_S8/S53_dom_sf"/>
</dbReference>
<accession>A0ABR9W852</accession>
<evidence type="ECO:0000259" key="12">
    <source>
        <dbReference type="Pfam" id="PF05922"/>
    </source>
</evidence>
<dbReference type="Pfam" id="PF00082">
    <property type="entry name" value="Peptidase_S8"/>
    <property type="match status" value="1"/>
</dbReference>
<keyword evidence="6 8" id="KW-0378">Hydrolase</keyword>
<feature type="domain" description="Peptidase S8/S53" evidence="10">
    <location>
        <begin position="308"/>
        <end position="508"/>
    </location>
</feature>
<comment type="caution">
    <text evidence="13">The sequence shown here is derived from an EMBL/GenBank/DDBJ whole genome shotgun (WGS) entry which is preliminary data.</text>
</comment>
<dbReference type="InterPro" id="IPR021655">
    <property type="entry name" value="Put_metal-bd"/>
</dbReference>
<evidence type="ECO:0000256" key="7">
    <source>
        <dbReference type="ARBA" id="ARBA00022825"/>
    </source>
</evidence>
<evidence type="ECO:0000256" key="4">
    <source>
        <dbReference type="ARBA" id="ARBA00022670"/>
    </source>
</evidence>
<feature type="domain" description="Inhibitor I9" evidence="12">
    <location>
        <begin position="53"/>
        <end position="139"/>
    </location>
</feature>
<dbReference type="Gene3D" id="3.40.50.200">
    <property type="entry name" value="Peptidase S8/S53 domain"/>
    <property type="match status" value="1"/>
</dbReference>
<dbReference type="InterPro" id="IPR011050">
    <property type="entry name" value="Pectin_lyase_fold/virulence"/>
</dbReference>
<evidence type="ECO:0000256" key="3">
    <source>
        <dbReference type="ARBA" id="ARBA00022525"/>
    </source>
</evidence>
<dbReference type="PRINTS" id="PR00723">
    <property type="entry name" value="SUBTILISIN"/>
</dbReference>
<dbReference type="InterPro" id="IPR023828">
    <property type="entry name" value="Peptidase_S8_Ser-AS"/>
</dbReference>
<keyword evidence="7 8" id="KW-0720">Serine protease</keyword>
<dbReference type="Pfam" id="PF05922">
    <property type="entry name" value="Inhibitor_I9"/>
    <property type="match status" value="1"/>
</dbReference>
<sequence length="1227" mass="129225">MTTNFYSFCTISFRIVVFVFFLGFTFENALAQRSIIQHALPPSKNKTQISGQYIVIYKDNDAVNARMASNPGIQARQQLMQRQVSATLSKHNISQKKILHVYETAIKGFSVSGLTNQEADQLRKDDQIERIEPDRMVYLNETSAPRPMAVASGCNGPVILFNGLEHFAGLAEFGSTANITGEAVVANSNGCGAITNVSGKVAVIDRGSCAFVTKVLNAQNGGAIAAIIINNAGGSPPLMAGEDATITIPAMSLSQADGNLLKAAINGGVTMVTLDRALPTAVGPQCTPWGITRIGGSLPAVTGRKAWIIDTGIDFTHPDLNVNTTQAAFFVGSSANDENGHGSHVAGIIGAKDNGFGVVGVAAGAEVVPVRVFAATGNSAFSIIIAGVNYVAGLAGTNDVVNMSLGGEPSNALDAAVRNLATKCKVVISAGNDAVNAEFRSPARVNAPNVYTISAMDINGALAGFSNFGNAPVDYSAPGVSIASCYKDGQYTYLDGTSMAAPHVTGILMLGDIGGIDRVTGDPDGKPDVIARRKILSEDTNHDGDAYTVYAGDPDDYDASVYPNAPELCDGKDNNGNGQIDEGTVCCPAGNTGILYVNAAAGGNNSGTSWPNAFTSLQSALSAAKYCGQITEIWVAKGTYVPTMDALGNTNPADQRTKTFRMTNNLAIYGGFVGNEPSNYNLALRNFDSNETVLSGNLQFDGTASNNAYNVILNLPPSGTTMDNTAILDGFSIQDGYASQLIDDFLSFPASYGGGILNYGSDVTVRNAVFYNNLAYVGGGMENQSSNPVLKNDWFVGNYGADQGGAIDNRGSSPNITNSSFLQNRGYYGAGITNVSQSNPVLLNCSFSGNTFTQNGPGGAIYHVDNSSSNIQNSILWGDNAEIVNETPSNTTISYSIVQGGWSGTGSNNLNVDPRFVSQPVLNSGSIGNIALLACSPAINAGNASTTTANVGNLDLAGNNRIFNNRVDMGAYEFQAAPFLVTISANPGLTVTAGQSTTLTASGADTYLWSTSATTPQITVSPTGATQYTVTGTSGACSMAVSATVNTTPLPVSLVSFSAKKQANGSVSLDWVTTNEINNAQFVLERSKDLKNIETIAEVNPDESTAATHLYQYTDELPYQGTSYYRLKQVDLDGHTTVYRWVSIVIDQTYAVFPNPVINKQFKLNLDEPNDAVIEFFSVDGHLIPLHTISRSPGMLELKLHKNSAPGAYILKVEERGVIRNYRVVVQ</sequence>
<evidence type="ECO:0000256" key="9">
    <source>
        <dbReference type="RuleBase" id="RU003355"/>
    </source>
</evidence>
<dbReference type="PROSITE" id="PS51892">
    <property type="entry name" value="SUBTILASE"/>
    <property type="match status" value="1"/>
</dbReference>
<dbReference type="Proteomes" id="UP000634134">
    <property type="component" value="Unassembled WGS sequence"/>
</dbReference>
<proteinExistence type="inferred from homology"/>
<dbReference type="InterPro" id="IPR022398">
    <property type="entry name" value="Peptidase_S8_His-AS"/>
</dbReference>
<keyword evidence="2" id="KW-0134">Cell wall</keyword>
<dbReference type="PROSITE" id="PS00137">
    <property type="entry name" value="SUBTILASE_HIS"/>
    <property type="match status" value="1"/>
</dbReference>
<feature type="active site" description="Charge relay system" evidence="8">
    <location>
        <position position="341"/>
    </location>
</feature>
<dbReference type="InterPro" id="IPR003137">
    <property type="entry name" value="PA_domain"/>
</dbReference>
<organism evidence="13 14">
    <name type="scientific">Dyadobacter subterraneus</name>
    <dbReference type="NCBI Taxonomy" id="2773304"/>
    <lineage>
        <taxon>Bacteria</taxon>
        <taxon>Pseudomonadati</taxon>
        <taxon>Bacteroidota</taxon>
        <taxon>Cytophagia</taxon>
        <taxon>Cytophagales</taxon>
        <taxon>Spirosomataceae</taxon>
        <taxon>Dyadobacter</taxon>
    </lineage>
</organism>
<keyword evidence="14" id="KW-1185">Reference proteome</keyword>
<evidence type="ECO:0000256" key="1">
    <source>
        <dbReference type="ARBA" id="ARBA00011073"/>
    </source>
</evidence>
<evidence type="ECO:0000259" key="11">
    <source>
        <dbReference type="Pfam" id="PF02225"/>
    </source>
</evidence>
<dbReference type="InterPro" id="IPR010259">
    <property type="entry name" value="S8pro/Inhibitor_I9"/>
</dbReference>
<evidence type="ECO:0000313" key="14">
    <source>
        <dbReference type="Proteomes" id="UP000634134"/>
    </source>
</evidence>
<protein>
    <submittedName>
        <fullName evidence="13">S8 family serine peptidase</fullName>
    </submittedName>
</protein>
<evidence type="ECO:0000256" key="8">
    <source>
        <dbReference type="PROSITE-ProRule" id="PRU01240"/>
    </source>
</evidence>
<feature type="active site" description="Charge relay system" evidence="8">
    <location>
        <position position="498"/>
    </location>
</feature>
<dbReference type="RefSeq" id="WP_194119920.1">
    <property type="nucleotide sequence ID" value="NZ_JACYGY010000001.1"/>
</dbReference>
<dbReference type="SUPFAM" id="SSF52025">
    <property type="entry name" value="PA domain"/>
    <property type="match status" value="1"/>
</dbReference>
<evidence type="ECO:0000256" key="2">
    <source>
        <dbReference type="ARBA" id="ARBA00022512"/>
    </source>
</evidence>
<dbReference type="SUPFAM" id="SSF51126">
    <property type="entry name" value="Pectin lyase-like"/>
    <property type="match status" value="1"/>
</dbReference>
<comment type="similarity">
    <text evidence="1 8 9">Belongs to the peptidase S8 family.</text>
</comment>
<keyword evidence="3" id="KW-0964">Secreted</keyword>
<name>A0ABR9W852_9BACT</name>
<keyword evidence="5" id="KW-0732">Signal</keyword>
<dbReference type="Gene3D" id="3.50.30.30">
    <property type="match status" value="1"/>
</dbReference>
<feature type="domain" description="PA" evidence="11">
    <location>
        <begin position="179"/>
        <end position="261"/>
    </location>
</feature>
<keyword evidence="4 8" id="KW-0645">Protease</keyword>
<dbReference type="PANTHER" id="PTHR43806:SF11">
    <property type="entry name" value="CEREVISIN-RELATED"/>
    <property type="match status" value="1"/>
</dbReference>
<dbReference type="EMBL" id="JACYGY010000001">
    <property type="protein sequence ID" value="MBE9461655.1"/>
    <property type="molecule type" value="Genomic_DNA"/>
</dbReference>
<gene>
    <name evidence="13" type="ORF">IEE83_07150</name>
</gene>
<dbReference type="NCBIfam" id="NF041518">
    <property type="entry name" value="choice_anch_Q"/>
    <property type="match status" value="1"/>
</dbReference>
<evidence type="ECO:0000313" key="13">
    <source>
        <dbReference type="EMBL" id="MBE9461655.1"/>
    </source>
</evidence>
<dbReference type="InterPro" id="IPR000209">
    <property type="entry name" value="Peptidase_S8/S53_dom"/>
</dbReference>
<dbReference type="InterPro" id="IPR023827">
    <property type="entry name" value="Peptidase_S8_Asp-AS"/>
</dbReference>
<dbReference type="InterPro" id="IPR046450">
    <property type="entry name" value="PA_dom_sf"/>
</dbReference>
<dbReference type="Pfam" id="PF02225">
    <property type="entry name" value="PA"/>
    <property type="match status" value="1"/>
</dbReference>